<dbReference type="Pfam" id="PF13561">
    <property type="entry name" value="adh_short_C2"/>
    <property type="match status" value="1"/>
</dbReference>
<dbReference type="SUPFAM" id="SSF51735">
    <property type="entry name" value="NAD(P)-binding Rossmann-fold domains"/>
    <property type="match status" value="1"/>
</dbReference>
<accession>A0ABS7CCS8</accession>
<evidence type="ECO:0000313" key="2">
    <source>
        <dbReference type="Proteomes" id="UP001519887"/>
    </source>
</evidence>
<keyword evidence="2" id="KW-1185">Reference proteome</keyword>
<dbReference type="EMBL" id="JAHZIK010001307">
    <property type="protein sequence ID" value="MBW7458698.1"/>
    <property type="molecule type" value="Genomic_DNA"/>
</dbReference>
<feature type="non-terminal residue" evidence="1">
    <location>
        <position position="1"/>
    </location>
</feature>
<proteinExistence type="predicted"/>
<protein>
    <submittedName>
        <fullName evidence="1">SDR family oxidoreductase</fullName>
    </submittedName>
</protein>
<reference evidence="1 2" key="1">
    <citation type="submission" date="2021-07" db="EMBL/GenBank/DDBJ databases">
        <title>Paenibacillus radiodurans sp. nov., isolated from the southeastern edge of Tengger Desert.</title>
        <authorList>
            <person name="Zhang G."/>
        </authorList>
    </citation>
    <scope>NUCLEOTIDE SEQUENCE [LARGE SCALE GENOMIC DNA]</scope>
    <source>
        <strain evidence="1 2">CCM 7311</strain>
    </source>
</reference>
<evidence type="ECO:0000313" key="1">
    <source>
        <dbReference type="EMBL" id="MBW7458698.1"/>
    </source>
</evidence>
<organism evidence="1 2">
    <name type="scientific">Paenibacillus sepulcri</name>
    <dbReference type="NCBI Taxonomy" id="359917"/>
    <lineage>
        <taxon>Bacteria</taxon>
        <taxon>Bacillati</taxon>
        <taxon>Bacillota</taxon>
        <taxon>Bacilli</taxon>
        <taxon>Bacillales</taxon>
        <taxon>Paenibacillaceae</taxon>
        <taxon>Paenibacillus</taxon>
    </lineage>
</organism>
<sequence length="33" mass="3382">EEVAELVAFLVSDRAASIVGSEHVIDGGTIPTV</sequence>
<dbReference type="InterPro" id="IPR036291">
    <property type="entry name" value="NAD(P)-bd_dom_sf"/>
</dbReference>
<gene>
    <name evidence="1" type="ORF">K0U00_32105</name>
</gene>
<comment type="caution">
    <text evidence="1">The sequence shown here is derived from an EMBL/GenBank/DDBJ whole genome shotgun (WGS) entry which is preliminary data.</text>
</comment>
<dbReference type="Proteomes" id="UP001519887">
    <property type="component" value="Unassembled WGS sequence"/>
</dbReference>
<name>A0ABS7CCS8_9BACL</name>
<dbReference type="Gene3D" id="3.40.50.720">
    <property type="entry name" value="NAD(P)-binding Rossmann-like Domain"/>
    <property type="match status" value="1"/>
</dbReference>
<dbReference type="InterPro" id="IPR002347">
    <property type="entry name" value="SDR_fam"/>
</dbReference>